<keyword evidence="2" id="KW-1185">Reference proteome</keyword>
<sequence>MFLFSFLVPLPEEPPPTSFFSEAERHFILSPPSPLRDPASALASRSHHCSPLLPVPPTKSPRRGFFQTYTDEMELDDAVHTAILTLKEGFEGQISRKNIEIGIIRSDKKFSASHQVASAAASALRQRDDGNPSPAARHLRHWSVLP</sequence>
<dbReference type="EMBL" id="JASCZI010242127">
    <property type="protein sequence ID" value="MED6209724.1"/>
    <property type="molecule type" value="Genomic_DNA"/>
</dbReference>
<evidence type="ECO:0000313" key="2">
    <source>
        <dbReference type="Proteomes" id="UP001341840"/>
    </source>
</evidence>
<proteinExistence type="predicted"/>
<gene>
    <name evidence="1" type="ORF">PIB30_057500</name>
</gene>
<dbReference type="Proteomes" id="UP001341840">
    <property type="component" value="Unassembled WGS sequence"/>
</dbReference>
<accession>A0ABU6YI88</accession>
<dbReference type="InterPro" id="IPR029055">
    <property type="entry name" value="Ntn_hydrolases_N"/>
</dbReference>
<organism evidence="1 2">
    <name type="scientific">Stylosanthes scabra</name>
    <dbReference type="NCBI Taxonomy" id="79078"/>
    <lineage>
        <taxon>Eukaryota</taxon>
        <taxon>Viridiplantae</taxon>
        <taxon>Streptophyta</taxon>
        <taxon>Embryophyta</taxon>
        <taxon>Tracheophyta</taxon>
        <taxon>Spermatophyta</taxon>
        <taxon>Magnoliopsida</taxon>
        <taxon>eudicotyledons</taxon>
        <taxon>Gunneridae</taxon>
        <taxon>Pentapetalae</taxon>
        <taxon>rosids</taxon>
        <taxon>fabids</taxon>
        <taxon>Fabales</taxon>
        <taxon>Fabaceae</taxon>
        <taxon>Papilionoideae</taxon>
        <taxon>50 kb inversion clade</taxon>
        <taxon>dalbergioids sensu lato</taxon>
        <taxon>Dalbergieae</taxon>
        <taxon>Pterocarpus clade</taxon>
        <taxon>Stylosanthes</taxon>
    </lineage>
</organism>
<reference evidence="1 2" key="1">
    <citation type="journal article" date="2023" name="Plants (Basel)">
        <title>Bridging the Gap: Combining Genomics and Transcriptomics Approaches to Understand Stylosanthes scabra, an Orphan Legume from the Brazilian Caatinga.</title>
        <authorList>
            <person name="Ferreira-Neto J.R.C."/>
            <person name="da Silva M.D."/>
            <person name="Binneck E."/>
            <person name="de Melo N.F."/>
            <person name="da Silva R.H."/>
            <person name="de Melo A.L.T.M."/>
            <person name="Pandolfi V."/>
            <person name="Bustamante F.O."/>
            <person name="Brasileiro-Vidal A.C."/>
            <person name="Benko-Iseppon A.M."/>
        </authorList>
    </citation>
    <scope>NUCLEOTIDE SEQUENCE [LARGE SCALE GENOMIC DNA]</scope>
    <source>
        <tissue evidence="1">Leaves</tissue>
    </source>
</reference>
<protein>
    <submittedName>
        <fullName evidence="1">Uncharacterized protein</fullName>
    </submittedName>
</protein>
<dbReference type="SUPFAM" id="SSF56235">
    <property type="entry name" value="N-terminal nucleophile aminohydrolases (Ntn hydrolases)"/>
    <property type="match status" value="1"/>
</dbReference>
<evidence type="ECO:0000313" key="1">
    <source>
        <dbReference type="EMBL" id="MED6209724.1"/>
    </source>
</evidence>
<comment type="caution">
    <text evidence="1">The sequence shown here is derived from an EMBL/GenBank/DDBJ whole genome shotgun (WGS) entry which is preliminary data.</text>
</comment>
<name>A0ABU6YI88_9FABA</name>
<dbReference type="Gene3D" id="3.60.20.10">
    <property type="entry name" value="Glutamine Phosphoribosylpyrophosphate, subunit 1, domain 1"/>
    <property type="match status" value="1"/>
</dbReference>